<organism evidence="2 3">
    <name type="scientific">Setaria italica</name>
    <name type="common">Foxtail millet</name>
    <name type="synonym">Panicum italicum</name>
    <dbReference type="NCBI Taxonomy" id="4555"/>
    <lineage>
        <taxon>Eukaryota</taxon>
        <taxon>Viridiplantae</taxon>
        <taxon>Streptophyta</taxon>
        <taxon>Embryophyta</taxon>
        <taxon>Tracheophyta</taxon>
        <taxon>Spermatophyta</taxon>
        <taxon>Magnoliopsida</taxon>
        <taxon>Liliopsida</taxon>
        <taxon>Poales</taxon>
        <taxon>Poaceae</taxon>
        <taxon>PACMAD clade</taxon>
        <taxon>Panicoideae</taxon>
        <taxon>Panicodae</taxon>
        <taxon>Paniceae</taxon>
        <taxon>Cenchrinae</taxon>
        <taxon>Setaria</taxon>
    </lineage>
</organism>
<dbReference type="EnsemblPlants" id="KQL08000">
    <property type="protein sequence ID" value="KQL08000"/>
    <property type="gene ID" value="SETIT_004379mg"/>
</dbReference>
<keyword evidence="3" id="KW-1185">Reference proteome</keyword>
<protein>
    <submittedName>
        <fullName evidence="2">Uncharacterized protein</fullName>
    </submittedName>
</protein>
<dbReference type="Gramene" id="KQL08000">
    <property type="protein sequence ID" value="KQL08000"/>
    <property type="gene ID" value="SETIT_004379mg"/>
</dbReference>
<evidence type="ECO:0000256" key="1">
    <source>
        <dbReference type="SAM" id="MobiDB-lite"/>
    </source>
</evidence>
<feature type="region of interest" description="Disordered" evidence="1">
    <location>
        <begin position="1"/>
        <end position="24"/>
    </location>
</feature>
<reference evidence="2" key="2">
    <citation type="submission" date="2018-08" db="UniProtKB">
        <authorList>
            <consortium name="EnsemblPlants"/>
        </authorList>
    </citation>
    <scope>IDENTIFICATION</scope>
    <source>
        <strain evidence="2">Yugu1</strain>
    </source>
</reference>
<dbReference type="HOGENOM" id="CLU_2403743_0_0_1"/>
<name>K3XR40_SETIT</name>
<reference evidence="3" key="1">
    <citation type="journal article" date="2012" name="Nat. Biotechnol.">
        <title>Reference genome sequence of the model plant Setaria.</title>
        <authorList>
            <person name="Bennetzen J.L."/>
            <person name="Schmutz J."/>
            <person name="Wang H."/>
            <person name="Percifield R."/>
            <person name="Hawkins J."/>
            <person name="Pontaroli A.C."/>
            <person name="Estep M."/>
            <person name="Feng L."/>
            <person name="Vaughn J.N."/>
            <person name="Grimwood J."/>
            <person name="Jenkins J."/>
            <person name="Barry K."/>
            <person name="Lindquist E."/>
            <person name="Hellsten U."/>
            <person name="Deshpande S."/>
            <person name="Wang X."/>
            <person name="Wu X."/>
            <person name="Mitros T."/>
            <person name="Triplett J."/>
            <person name="Yang X."/>
            <person name="Ye C.Y."/>
            <person name="Mauro-Herrera M."/>
            <person name="Wang L."/>
            <person name="Li P."/>
            <person name="Sharma M."/>
            <person name="Sharma R."/>
            <person name="Ronald P.C."/>
            <person name="Panaud O."/>
            <person name="Kellogg E.A."/>
            <person name="Brutnell T.P."/>
            <person name="Doust A.N."/>
            <person name="Tuskan G.A."/>
            <person name="Rokhsar D."/>
            <person name="Devos K.M."/>
        </authorList>
    </citation>
    <scope>NUCLEOTIDE SEQUENCE [LARGE SCALE GENOMIC DNA]</scope>
    <source>
        <strain evidence="3">cv. Yugu1</strain>
    </source>
</reference>
<feature type="compositionally biased region" description="Basic and acidic residues" evidence="1">
    <location>
        <begin position="1"/>
        <end position="14"/>
    </location>
</feature>
<evidence type="ECO:0000313" key="3">
    <source>
        <dbReference type="Proteomes" id="UP000004995"/>
    </source>
</evidence>
<evidence type="ECO:0000313" key="2">
    <source>
        <dbReference type="EnsemblPlants" id="KQL08000"/>
    </source>
</evidence>
<dbReference type="Proteomes" id="UP000004995">
    <property type="component" value="Unassembled WGS sequence"/>
</dbReference>
<feature type="compositionally biased region" description="Polar residues" evidence="1">
    <location>
        <begin position="15"/>
        <end position="24"/>
    </location>
</feature>
<accession>K3XR40</accession>
<dbReference type="EMBL" id="AGNK02003395">
    <property type="status" value="NOT_ANNOTATED_CDS"/>
    <property type="molecule type" value="Genomic_DNA"/>
</dbReference>
<sequence>MDKTVDKTLDELADKSSTIRTTATEPANISNVGVTEPANISNATPTCTIHISPIILKMIHNFPDKQTPQCRFYKITTTKSAVVPGRPMKITLL</sequence>
<dbReference type="AlphaFoldDB" id="K3XR40"/>
<proteinExistence type="predicted"/>
<dbReference type="InParanoid" id="K3XR40"/>